<comment type="subcellular location">
    <subcellularLocation>
        <location evidence="1 14">Cytoplasm</location>
    </subcellularLocation>
</comment>
<dbReference type="PANTHER" id="PTHR43445:SF3">
    <property type="entry name" value="UDP-N-ACETYLMURAMATE--L-ALANINE LIGASE"/>
    <property type="match status" value="1"/>
</dbReference>
<dbReference type="PROSITE" id="PS00844">
    <property type="entry name" value="DALA_DALA_LIGASE_2"/>
    <property type="match status" value="1"/>
</dbReference>
<dbReference type="Pfam" id="PF01820">
    <property type="entry name" value="Dala_Dala_lig_N"/>
    <property type="match status" value="1"/>
</dbReference>
<organism evidence="16 17">
    <name type="scientific">Candidatus Nitrosymbiomonas proteolyticus</name>
    <dbReference type="NCBI Taxonomy" id="2608984"/>
    <lineage>
        <taxon>Bacteria</taxon>
        <taxon>Bacillati</taxon>
        <taxon>Armatimonadota</taxon>
        <taxon>Armatimonadota incertae sedis</taxon>
        <taxon>Candidatus Nitrosymbiomonas</taxon>
    </lineage>
</organism>
<dbReference type="InterPro" id="IPR036615">
    <property type="entry name" value="Mur_ligase_C_dom_sf"/>
</dbReference>
<gene>
    <name evidence="13" type="primary">murC</name>
    <name evidence="14" type="synonym">ddl</name>
    <name evidence="16" type="ORF">NPRO_22960</name>
</gene>
<evidence type="ECO:0000313" key="16">
    <source>
        <dbReference type="EMBL" id="BBO24701.1"/>
    </source>
</evidence>
<dbReference type="Gene3D" id="3.30.470.20">
    <property type="entry name" value="ATP-grasp fold, B domain"/>
    <property type="match status" value="1"/>
</dbReference>
<keyword evidence="10 13" id="KW-0131">Cell cycle</keyword>
<keyword evidence="6 13" id="KW-0547">Nucleotide-binding</keyword>
<dbReference type="AlphaFoldDB" id="A0A809SB27"/>
<dbReference type="GO" id="GO:0008763">
    <property type="term" value="F:UDP-N-acetylmuramate-L-alanine ligase activity"/>
    <property type="evidence" value="ECO:0007669"/>
    <property type="project" value="UniProtKB-UniRule"/>
</dbReference>
<dbReference type="GO" id="GO:0046872">
    <property type="term" value="F:metal ion binding"/>
    <property type="evidence" value="ECO:0007669"/>
    <property type="project" value="InterPro"/>
</dbReference>
<dbReference type="EC" id="6.3.2.8" evidence="13"/>
<dbReference type="InterPro" id="IPR013221">
    <property type="entry name" value="Mur_ligase_cen"/>
</dbReference>
<feature type="binding site" evidence="13">
    <location>
        <begin position="130"/>
        <end position="136"/>
    </location>
    <ligand>
        <name>ATP</name>
        <dbReference type="ChEBI" id="CHEBI:30616"/>
    </ligand>
</feature>
<evidence type="ECO:0000313" key="17">
    <source>
        <dbReference type="Proteomes" id="UP000662873"/>
    </source>
</evidence>
<keyword evidence="11 14" id="KW-0961">Cell wall biogenesis/degradation</keyword>
<dbReference type="SUPFAM" id="SSF53244">
    <property type="entry name" value="MurD-like peptide ligases, peptide-binding domain"/>
    <property type="match status" value="1"/>
</dbReference>
<evidence type="ECO:0000259" key="15">
    <source>
        <dbReference type="PROSITE" id="PS50975"/>
    </source>
</evidence>
<comment type="catalytic activity">
    <reaction evidence="12 13">
        <text>UDP-N-acetyl-alpha-D-muramate + L-alanine + ATP = UDP-N-acetyl-alpha-D-muramoyl-L-alanine + ADP + phosphate + H(+)</text>
        <dbReference type="Rhea" id="RHEA:23372"/>
        <dbReference type="ChEBI" id="CHEBI:15378"/>
        <dbReference type="ChEBI" id="CHEBI:30616"/>
        <dbReference type="ChEBI" id="CHEBI:43474"/>
        <dbReference type="ChEBI" id="CHEBI:57972"/>
        <dbReference type="ChEBI" id="CHEBI:70757"/>
        <dbReference type="ChEBI" id="CHEBI:83898"/>
        <dbReference type="ChEBI" id="CHEBI:456216"/>
        <dbReference type="EC" id="6.3.2.8"/>
    </reaction>
</comment>
<evidence type="ECO:0000256" key="13">
    <source>
        <dbReference type="HAMAP-Rule" id="MF_00046"/>
    </source>
</evidence>
<dbReference type="InterPro" id="IPR013815">
    <property type="entry name" value="ATP_grasp_subdomain_1"/>
</dbReference>
<evidence type="ECO:0000256" key="3">
    <source>
        <dbReference type="ARBA" id="ARBA00022490"/>
    </source>
</evidence>
<dbReference type="Gene3D" id="3.40.50.720">
    <property type="entry name" value="NAD(P)-binding Rossmann-like Domain"/>
    <property type="match status" value="1"/>
</dbReference>
<dbReference type="NCBIfam" id="TIGR01082">
    <property type="entry name" value="murC"/>
    <property type="match status" value="1"/>
</dbReference>
<evidence type="ECO:0000256" key="8">
    <source>
        <dbReference type="ARBA" id="ARBA00022960"/>
    </source>
</evidence>
<dbReference type="InterPro" id="IPR005758">
    <property type="entry name" value="UDP-N-AcMur_Ala_ligase_MurC"/>
</dbReference>
<dbReference type="InterPro" id="IPR011127">
    <property type="entry name" value="Dala_Dala_lig_N"/>
</dbReference>
<dbReference type="Gene3D" id="3.90.190.20">
    <property type="entry name" value="Mur ligase, C-terminal domain"/>
    <property type="match status" value="1"/>
</dbReference>
<evidence type="ECO:0000256" key="1">
    <source>
        <dbReference type="ARBA" id="ARBA00004496"/>
    </source>
</evidence>
<keyword evidence="4 14" id="KW-0436">Ligase</keyword>
<comment type="function">
    <text evidence="14">Cell wall formation.</text>
</comment>
<dbReference type="GO" id="GO:0071555">
    <property type="term" value="P:cell wall organization"/>
    <property type="evidence" value="ECO:0007669"/>
    <property type="project" value="UniProtKB-KW"/>
</dbReference>
<dbReference type="UniPathway" id="UPA00219"/>
<dbReference type="SUPFAM" id="SSF52440">
    <property type="entry name" value="PreATP-grasp domain"/>
    <property type="match status" value="1"/>
</dbReference>
<dbReference type="GO" id="GO:0009252">
    <property type="term" value="P:peptidoglycan biosynthetic process"/>
    <property type="evidence" value="ECO:0007669"/>
    <property type="project" value="UniProtKB-UniRule"/>
</dbReference>
<comment type="similarity">
    <text evidence="13">Belongs to the MurCDEF family.</text>
</comment>
<comment type="pathway">
    <text evidence="2 14">Cell wall biogenesis; peptidoglycan biosynthesis.</text>
</comment>
<dbReference type="Gene3D" id="3.40.1190.10">
    <property type="entry name" value="Mur-like, catalytic domain"/>
    <property type="match status" value="1"/>
</dbReference>
<dbReference type="HAMAP" id="MF_00047">
    <property type="entry name" value="Dala_Dala_lig"/>
    <property type="match status" value="1"/>
</dbReference>
<keyword evidence="7 13" id="KW-0067">ATP-binding</keyword>
<protein>
    <recommendedName>
        <fullName evidence="13 14">Multifunctional fusion protein</fullName>
    </recommendedName>
    <domain>
        <recommendedName>
            <fullName evidence="14">D-alanine--D-alanine ligase</fullName>
            <ecNumber evidence="14">6.3.2.4</ecNumber>
        </recommendedName>
        <alternativeName>
            <fullName evidence="14">D-Ala-D-Ala ligase</fullName>
        </alternativeName>
        <alternativeName>
            <fullName evidence="14">D-alanylalanine synthetase</fullName>
        </alternativeName>
    </domain>
    <domain>
        <recommendedName>
            <fullName evidence="13">UDP-N-acetylmuramate--L-alanine ligase</fullName>
            <ecNumber evidence="13">6.3.2.8</ecNumber>
        </recommendedName>
        <alternativeName>
            <fullName evidence="13">UDP-N-acetylmuramoyl-L-alanine synthetase</fullName>
        </alternativeName>
    </domain>
</protein>
<dbReference type="InterPro" id="IPR000713">
    <property type="entry name" value="Mur_ligase_N"/>
</dbReference>
<keyword evidence="5 13" id="KW-0132">Cell division</keyword>
<dbReference type="Pfam" id="PF01225">
    <property type="entry name" value="Mur_ligase"/>
    <property type="match status" value="1"/>
</dbReference>
<sequence length="763" mass="81855">MSRTKAEVESGIFAPSHEMQALRPFFLVGIGGAGMSALARLLKGRGMEVEGTDSTPSNETLLLQELGIEVRIGHSGEGITRRHQVVLSDAIDLDASPEYAAAKKAGCPVFRRSQLLGWLLKGKRVIAVTGSHGKTTTTGMVAAGLRAVGLDPLIIVGAEVPEFGASVIDGKGDLAVVEACEAFESYRDIDPYIVIVTNLESDHLDYHEDFPQLLASVRRFAQKVKSGGAVLFCHEDAGACAVAEGIAEAVSYTLFDWTSRLEETSDDPVDAFGLAIPGRYAALDAAAALSAIQRVTPELEKAIQAIREFRGAERRLQVRREGTITVVDDYAHHPTEIQASIEALRQRYPERRLVLVFQPHLFTRTRDQLQGFVKALGLADSVVLTDIYPAREDPIPGISSARIAEGLKVPVRYVSSHRLLPRVVAQVAQPGDLICGMGAGNISEFVPAFLEELDRTGPLRVAVVFGGDSTEREVSLHSGRAAIDALKKKGYDAYGVDASDLLLSRGDLSQFVGLNRPDVAFLAVHGTHAEDGAIQGLFELLHIPYTGSTIQSSAIAMDKQLSKDVLAAHGIPTPAGGLLLSPDEPPPCPGPWVVKPNEQGSTVGLSFVERAEDLPEAVRRALEYGPEALVEQWIEGVEISVPVMGNQALPPVEIVPLSGRYDFAAKYTPGATDEIVPARLSEEVLERARELAVASDAALGCEGLTRTDMIVDGEDIYVLEINTLPGLTGTSLAPRSALAAGIAFEDLCDWLVQDALRRNAEKV</sequence>
<dbReference type="HAMAP" id="MF_00046">
    <property type="entry name" value="MurC"/>
    <property type="match status" value="1"/>
</dbReference>
<comment type="similarity">
    <text evidence="14">Belongs to the D-alanine--D-alanine ligase family.</text>
</comment>
<evidence type="ECO:0000256" key="5">
    <source>
        <dbReference type="ARBA" id="ARBA00022618"/>
    </source>
</evidence>
<dbReference type="InterPro" id="IPR050061">
    <property type="entry name" value="MurCDEF_pg_biosynth"/>
</dbReference>
<dbReference type="Gene3D" id="3.40.50.20">
    <property type="match status" value="1"/>
</dbReference>
<evidence type="ECO:0000256" key="9">
    <source>
        <dbReference type="ARBA" id="ARBA00022984"/>
    </source>
</evidence>
<keyword evidence="9 14" id="KW-0573">Peptidoglycan synthesis</keyword>
<dbReference type="InterPro" id="IPR016185">
    <property type="entry name" value="PreATP-grasp_dom_sf"/>
</dbReference>
<dbReference type="PANTHER" id="PTHR43445">
    <property type="entry name" value="UDP-N-ACETYLMURAMATE--L-ALANINE LIGASE-RELATED"/>
    <property type="match status" value="1"/>
</dbReference>
<dbReference type="EC" id="6.3.2.4" evidence="14"/>
<dbReference type="NCBIfam" id="TIGR01205">
    <property type="entry name" value="D_ala_D_alaTIGR"/>
    <property type="match status" value="1"/>
</dbReference>
<dbReference type="NCBIfam" id="NF002378">
    <property type="entry name" value="PRK01372.1"/>
    <property type="match status" value="1"/>
</dbReference>
<keyword evidence="8 14" id="KW-0133">Cell shape</keyword>
<evidence type="ECO:0000256" key="12">
    <source>
        <dbReference type="ARBA" id="ARBA00047833"/>
    </source>
</evidence>
<dbReference type="Pfam" id="PF08245">
    <property type="entry name" value="Mur_ligase_M"/>
    <property type="match status" value="1"/>
</dbReference>
<evidence type="ECO:0000256" key="10">
    <source>
        <dbReference type="ARBA" id="ARBA00023306"/>
    </source>
</evidence>
<evidence type="ECO:0000256" key="14">
    <source>
        <dbReference type="HAMAP-Rule" id="MF_00047"/>
    </source>
</evidence>
<dbReference type="Pfam" id="PF02875">
    <property type="entry name" value="Mur_ligase_C"/>
    <property type="match status" value="1"/>
</dbReference>
<accession>A0A809SB27</accession>
<name>A0A809SB27_9BACT</name>
<dbReference type="GO" id="GO:0008360">
    <property type="term" value="P:regulation of cell shape"/>
    <property type="evidence" value="ECO:0007669"/>
    <property type="project" value="UniProtKB-KW"/>
</dbReference>
<evidence type="ECO:0000256" key="11">
    <source>
        <dbReference type="ARBA" id="ARBA00023316"/>
    </source>
</evidence>
<dbReference type="GO" id="GO:0005524">
    <property type="term" value="F:ATP binding"/>
    <property type="evidence" value="ECO:0007669"/>
    <property type="project" value="UniProtKB-UniRule"/>
</dbReference>
<dbReference type="SUPFAM" id="SSF56059">
    <property type="entry name" value="Glutathione synthetase ATP-binding domain-like"/>
    <property type="match status" value="1"/>
</dbReference>
<evidence type="ECO:0000256" key="7">
    <source>
        <dbReference type="ARBA" id="ARBA00022840"/>
    </source>
</evidence>
<dbReference type="InterPro" id="IPR036565">
    <property type="entry name" value="Mur-like_cat_sf"/>
</dbReference>
<dbReference type="KEGG" id="npy:NPRO_22960"/>
<dbReference type="Gene3D" id="3.30.1490.20">
    <property type="entry name" value="ATP-grasp fold, A domain"/>
    <property type="match status" value="1"/>
</dbReference>
<dbReference type="GO" id="GO:0008716">
    <property type="term" value="F:D-alanine-D-alanine ligase activity"/>
    <property type="evidence" value="ECO:0007669"/>
    <property type="project" value="UniProtKB-UniRule"/>
</dbReference>
<dbReference type="Proteomes" id="UP000662873">
    <property type="component" value="Chromosome"/>
</dbReference>
<evidence type="ECO:0000256" key="4">
    <source>
        <dbReference type="ARBA" id="ARBA00022598"/>
    </source>
</evidence>
<dbReference type="GO" id="GO:0005737">
    <property type="term" value="C:cytoplasm"/>
    <property type="evidence" value="ECO:0007669"/>
    <property type="project" value="UniProtKB-SubCell"/>
</dbReference>
<dbReference type="Pfam" id="PF07478">
    <property type="entry name" value="Dala_Dala_lig_C"/>
    <property type="match status" value="1"/>
</dbReference>
<dbReference type="InterPro" id="IPR011095">
    <property type="entry name" value="Dala_Dala_lig_C"/>
</dbReference>
<dbReference type="InterPro" id="IPR011761">
    <property type="entry name" value="ATP-grasp"/>
</dbReference>
<proteinExistence type="inferred from homology"/>
<evidence type="ECO:0000256" key="6">
    <source>
        <dbReference type="ARBA" id="ARBA00022741"/>
    </source>
</evidence>
<dbReference type="SUPFAM" id="SSF51984">
    <property type="entry name" value="MurCD N-terminal domain"/>
    <property type="match status" value="1"/>
</dbReference>
<dbReference type="EMBL" id="AP021858">
    <property type="protein sequence ID" value="BBO24701.1"/>
    <property type="molecule type" value="Genomic_DNA"/>
</dbReference>
<keyword evidence="3 14" id="KW-0963">Cytoplasm</keyword>
<dbReference type="InterPro" id="IPR000291">
    <property type="entry name" value="D-Ala_lig_Van_CS"/>
</dbReference>
<reference evidence="16" key="1">
    <citation type="journal article" name="DNA Res.">
        <title>The physiological potential of anammox bacteria as revealed by their core genome structure.</title>
        <authorList>
            <person name="Okubo T."/>
            <person name="Toyoda A."/>
            <person name="Fukuhara K."/>
            <person name="Uchiyama I."/>
            <person name="Harigaya Y."/>
            <person name="Kuroiwa M."/>
            <person name="Suzuki T."/>
            <person name="Murakami Y."/>
            <person name="Suwa Y."/>
            <person name="Takami H."/>
        </authorList>
    </citation>
    <scope>NUCLEOTIDE SEQUENCE</scope>
    <source>
        <strain evidence="16">317325-2</strain>
    </source>
</reference>
<dbReference type="GO" id="GO:0051301">
    <property type="term" value="P:cell division"/>
    <property type="evidence" value="ECO:0007669"/>
    <property type="project" value="UniProtKB-KW"/>
</dbReference>
<comment type="catalytic activity">
    <reaction evidence="14">
        <text>2 D-alanine + ATP = D-alanyl-D-alanine + ADP + phosphate + H(+)</text>
        <dbReference type="Rhea" id="RHEA:11224"/>
        <dbReference type="ChEBI" id="CHEBI:15378"/>
        <dbReference type="ChEBI" id="CHEBI:30616"/>
        <dbReference type="ChEBI" id="CHEBI:43474"/>
        <dbReference type="ChEBI" id="CHEBI:57416"/>
        <dbReference type="ChEBI" id="CHEBI:57822"/>
        <dbReference type="ChEBI" id="CHEBI:456216"/>
        <dbReference type="EC" id="6.3.2.4"/>
    </reaction>
</comment>
<dbReference type="SUPFAM" id="SSF53623">
    <property type="entry name" value="MurD-like peptide ligases, catalytic domain"/>
    <property type="match status" value="1"/>
</dbReference>
<evidence type="ECO:0000256" key="2">
    <source>
        <dbReference type="ARBA" id="ARBA00004752"/>
    </source>
</evidence>
<feature type="domain" description="ATP-grasp" evidence="15">
    <location>
        <begin position="563"/>
        <end position="753"/>
    </location>
</feature>
<dbReference type="InterPro" id="IPR005905">
    <property type="entry name" value="D_ala_D_ala"/>
</dbReference>
<dbReference type="InterPro" id="IPR004101">
    <property type="entry name" value="Mur_ligase_C"/>
</dbReference>
<dbReference type="PROSITE" id="PS50975">
    <property type="entry name" value="ATP_GRASP"/>
    <property type="match status" value="1"/>
</dbReference>